<proteinExistence type="predicted"/>
<name>A0A9X2EZ88_9SPHI</name>
<gene>
    <name evidence="1" type="ORF">NF867_00255</name>
</gene>
<reference evidence="1" key="1">
    <citation type="submission" date="2022-06" db="EMBL/GenBank/DDBJ databases">
        <title>Solitalea sp. MAHUQ-68 isolated from rhizospheric soil.</title>
        <authorList>
            <person name="Huq M.A."/>
        </authorList>
    </citation>
    <scope>NUCLEOTIDE SEQUENCE</scope>
    <source>
        <strain evidence="1">MAHUQ-68</strain>
    </source>
</reference>
<evidence type="ECO:0000313" key="1">
    <source>
        <dbReference type="EMBL" id="MCO4291291.1"/>
    </source>
</evidence>
<dbReference type="EMBL" id="JAMWYS010000001">
    <property type="protein sequence ID" value="MCO4291291.1"/>
    <property type="molecule type" value="Genomic_DNA"/>
</dbReference>
<dbReference type="Proteomes" id="UP001155182">
    <property type="component" value="Unassembled WGS sequence"/>
</dbReference>
<keyword evidence="2" id="KW-1185">Reference proteome</keyword>
<sequence>MKTYLVYKLSYLLMFSVFGLYVSKSQHINPSSYTQSAEKNAKAIAQKYTIEKLKPFTTKLWVPIDKMTLTNLGNGYFRILAQVDIAYNAIPERLTYEIGLHYTDTDLNNTVVDSFKRIEK</sequence>
<dbReference type="AlphaFoldDB" id="A0A9X2EZ88"/>
<comment type="caution">
    <text evidence="1">The sequence shown here is derived from an EMBL/GenBank/DDBJ whole genome shotgun (WGS) entry which is preliminary data.</text>
</comment>
<organism evidence="1 2">
    <name type="scientific">Solitalea agri</name>
    <dbReference type="NCBI Taxonomy" id="2953739"/>
    <lineage>
        <taxon>Bacteria</taxon>
        <taxon>Pseudomonadati</taxon>
        <taxon>Bacteroidota</taxon>
        <taxon>Sphingobacteriia</taxon>
        <taxon>Sphingobacteriales</taxon>
        <taxon>Sphingobacteriaceae</taxon>
        <taxon>Solitalea</taxon>
    </lineage>
</organism>
<evidence type="ECO:0000313" key="2">
    <source>
        <dbReference type="Proteomes" id="UP001155182"/>
    </source>
</evidence>
<protein>
    <submittedName>
        <fullName evidence="1">Uncharacterized protein</fullName>
    </submittedName>
</protein>
<dbReference type="RefSeq" id="WP_252585436.1">
    <property type="nucleotide sequence ID" value="NZ_JAMWYS010000001.1"/>
</dbReference>
<accession>A0A9X2EZ88</accession>